<dbReference type="PANTHER" id="PTHR31645:SF0">
    <property type="entry name" value="OLIGOPEPTIDE TRANSPORTER YGL114W-RELATED"/>
    <property type="match status" value="1"/>
</dbReference>
<evidence type="ECO:0000256" key="7">
    <source>
        <dbReference type="SAM" id="Phobius"/>
    </source>
</evidence>
<evidence type="ECO:0000256" key="4">
    <source>
        <dbReference type="ARBA" id="ARBA00022692"/>
    </source>
</evidence>
<evidence type="ECO:0000256" key="5">
    <source>
        <dbReference type="ARBA" id="ARBA00022989"/>
    </source>
</evidence>
<dbReference type="Proteomes" id="UP001633002">
    <property type="component" value="Unassembled WGS sequence"/>
</dbReference>
<proteinExistence type="inferred from homology"/>
<feature type="transmembrane region" description="Helical" evidence="7">
    <location>
        <begin position="280"/>
        <end position="311"/>
    </location>
</feature>
<keyword evidence="5 7" id="KW-1133">Transmembrane helix</keyword>
<keyword evidence="6 7" id="KW-0472">Membrane</keyword>
<accession>A0ABD3HA81</accession>
<dbReference type="NCBIfam" id="TIGR00728">
    <property type="entry name" value="OPT_sfam"/>
    <property type="match status" value="1"/>
</dbReference>
<evidence type="ECO:0000313" key="9">
    <source>
        <dbReference type="Proteomes" id="UP001633002"/>
    </source>
</evidence>
<organism evidence="8 9">
    <name type="scientific">Riccia sorocarpa</name>
    <dbReference type="NCBI Taxonomy" id="122646"/>
    <lineage>
        <taxon>Eukaryota</taxon>
        <taxon>Viridiplantae</taxon>
        <taxon>Streptophyta</taxon>
        <taxon>Embryophyta</taxon>
        <taxon>Marchantiophyta</taxon>
        <taxon>Marchantiopsida</taxon>
        <taxon>Marchantiidae</taxon>
        <taxon>Marchantiales</taxon>
        <taxon>Ricciaceae</taxon>
        <taxon>Riccia</taxon>
    </lineage>
</organism>
<feature type="transmembrane region" description="Helical" evidence="7">
    <location>
        <begin position="517"/>
        <end position="542"/>
    </location>
</feature>
<protein>
    <recommendedName>
        <fullName evidence="10">Metal-nicotianamine transporter YSL6</fullName>
    </recommendedName>
</protein>
<evidence type="ECO:0000256" key="6">
    <source>
        <dbReference type="ARBA" id="ARBA00023136"/>
    </source>
</evidence>
<feature type="transmembrane region" description="Helical" evidence="7">
    <location>
        <begin position="121"/>
        <end position="144"/>
    </location>
</feature>
<sequence>MGTNSEVEGLSYGIDGIHPDDELGLTTSLLKKEEPEELETLADVEVPPWNEQITFRGIFVSLLLGVVFCIITHKLNFTIGVIPSLNVAAGLLGFFFIKLWTGTLSQLGFWAKPFTRQENTVIQTTVVSCYGLAFSGGFGSYLLAMNEKTYELLGVDYPGNYPTDVKNPQLGWMIAFMFTVSFVGLLALAPLRKIMIIDYALTYPSGTATAVLINSFHTSKGAEVASAQVRCLGKYFTISFVWSCFKWFFGGIGDNCGFDNFPSLGLFAFKHKIYFDFSMTYVGVGLICPHIVNCSVLFGALFAWGALWPLINTRQGDWFPAGLAETDFKGLYGYKVFIAISLVLGDGLYNFVKILSVTANSVHSQYQKSQRLPVSGKQEQEVHLSPDEKKRRQVFLTEGVPGWFAVGGYVALAAISVACIPRIFTSMKWYFVFLCYLIAPVLGFCNSYGTGLTDWSLASTYGKLGLFVFASWGGSSGGVMAGLTACGVMMSIVSTAADLVQDFKTGFLTLSSPRSMFISQVLGTALGCIIAPLTFWMFWTAFDIGSPTGEYKAPYAIIFREMAILGVSGLSALPAHCLELCIGFFLFAIITNLIRDLAPPKYSQFIPIPMAMAIPFYIGAYFAIDMFVGTVILFVWEKLNKKEADVFAGALASGLICGDGVWTIPAAILSLSKINPPICMQFLPSGSVGSH</sequence>
<dbReference type="AlphaFoldDB" id="A0ABD3HA81"/>
<dbReference type="Pfam" id="PF03169">
    <property type="entry name" value="OPT"/>
    <property type="match status" value="1"/>
</dbReference>
<feature type="transmembrane region" description="Helical" evidence="7">
    <location>
        <begin position="79"/>
        <end position="100"/>
    </location>
</feature>
<gene>
    <name evidence="8" type="ORF">R1sor_013589</name>
</gene>
<dbReference type="InterPro" id="IPR004813">
    <property type="entry name" value="OPT"/>
</dbReference>
<keyword evidence="9" id="KW-1185">Reference proteome</keyword>
<dbReference type="GO" id="GO:0016020">
    <property type="term" value="C:membrane"/>
    <property type="evidence" value="ECO:0007669"/>
    <property type="project" value="UniProtKB-SubCell"/>
</dbReference>
<feature type="transmembrane region" description="Helical" evidence="7">
    <location>
        <begin position="563"/>
        <end position="594"/>
    </location>
</feature>
<feature type="transmembrane region" description="Helical" evidence="7">
    <location>
        <begin position="614"/>
        <end position="636"/>
    </location>
</feature>
<comment type="caution">
    <text evidence="8">The sequence shown here is derived from an EMBL/GenBank/DDBJ whole genome shotgun (WGS) entry which is preliminary data.</text>
</comment>
<evidence type="ECO:0000256" key="3">
    <source>
        <dbReference type="ARBA" id="ARBA00022448"/>
    </source>
</evidence>
<feature type="transmembrane region" description="Helical" evidence="7">
    <location>
        <begin position="53"/>
        <end position="73"/>
    </location>
</feature>
<evidence type="ECO:0000256" key="1">
    <source>
        <dbReference type="ARBA" id="ARBA00004141"/>
    </source>
</evidence>
<feature type="transmembrane region" description="Helical" evidence="7">
    <location>
        <begin position="331"/>
        <end position="352"/>
    </location>
</feature>
<evidence type="ECO:0008006" key="10">
    <source>
        <dbReference type="Google" id="ProtNLM"/>
    </source>
</evidence>
<dbReference type="InterPro" id="IPR045035">
    <property type="entry name" value="YSL-like"/>
</dbReference>
<name>A0ABD3HA81_9MARC</name>
<evidence type="ECO:0000313" key="8">
    <source>
        <dbReference type="EMBL" id="KAL3687280.1"/>
    </source>
</evidence>
<dbReference type="EMBL" id="JBJQOH010000004">
    <property type="protein sequence ID" value="KAL3687280.1"/>
    <property type="molecule type" value="Genomic_DNA"/>
</dbReference>
<feature type="transmembrane region" description="Helical" evidence="7">
    <location>
        <begin position="170"/>
        <end position="191"/>
    </location>
</feature>
<comment type="similarity">
    <text evidence="2">Belongs to the YSL (TC 2.A.67.2) family.</text>
</comment>
<feature type="transmembrane region" description="Helical" evidence="7">
    <location>
        <begin position="648"/>
        <end position="671"/>
    </location>
</feature>
<feature type="transmembrane region" description="Helical" evidence="7">
    <location>
        <begin position="430"/>
        <end position="452"/>
    </location>
</feature>
<reference evidence="8 9" key="1">
    <citation type="submission" date="2024-09" db="EMBL/GenBank/DDBJ databases">
        <title>Chromosome-scale assembly of Riccia sorocarpa.</title>
        <authorList>
            <person name="Paukszto L."/>
        </authorList>
    </citation>
    <scope>NUCLEOTIDE SEQUENCE [LARGE SCALE GENOMIC DNA]</scope>
    <source>
        <strain evidence="8">LP-2024</strain>
        <tissue evidence="8">Aerial parts of the thallus</tissue>
    </source>
</reference>
<feature type="transmembrane region" description="Helical" evidence="7">
    <location>
        <begin position="400"/>
        <end position="424"/>
    </location>
</feature>
<keyword evidence="3" id="KW-0813">Transport</keyword>
<feature type="transmembrane region" description="Helical" evidence="7">
    <location>
        <begin position="464"/>
        <end position="497"/>
    </location>
</feature>
<keyword evidence="4 7" id="KW-0812">Transmembrane</keyword>
<evidence type="ECO:0000256" key="2">
    <source>
        <dbReference type="ARBA" id="ARBA00010276"/>
    </source>
</evidence>
<dbReference type="PANTHER" id="PTHR31645">
    <property type="entry name" value="OLIGOPEPTIDE TRANSPORTER YGL114W-RELATED"/>
    <property type="match status" value="1"/>
</dbReference>
<comment type="subcellular location">
    <subcellularLocation>
        <location evidence="1">Membrane</location>
        <topology evidence="1">Multi-pass membrane protein</topology>
    </subcellularLocation>
</comment>